<evidence type="ECO:0000256" key="6">
    <source>
        <dbReference type="ARBA" id="ARBA00022840"/>
    </source>
</evidence>
<proteinExistence type="inferred from homology"/>
<dbReference type="GO" id="GO:0050561">
    <property type="term" value="F:glutamate-tRNA(Gln) ligase activity"/>
    <property type="evidence" value="ECO:0007669"/>
    <property type="project" value="UniProtKB-EC"/>
</dbReference>
<dbReference type="InterPro" id="IPR020751">
    <property type="entry name" value="aa-tRNA-synth_I_codon-bd_sub2"/>
</dbReference>
<dbReference type="InterPro" id="IPR020058">
    <property type="entry name" value="Glu/Gln-tRNA-synth_Ib_cat-dom"/>
</dbReference>
<evidence type="ECO:0000256" key="7">
    <source>
        <dbReference type="ARBA" id="ARBA00022917"/>
    </source>
</evidence>
<dbReference type="InterPro" id="IPR045462">
    <property type="entry name" value="aa-tRNA-synth_I_cd-bd"/>
</dbReference>
<protein>
    <recommendedName>
        <fullName evidence="11">Nondiscriminating glutamyl-tRNA synthetase EARS2, mitochondrial</fullName>
        <ecNumber evidence="3">6.1.1.17</ecNumber>
        <ecNumber evidence="10">6.1.1.24</ecNumber>
    </recommendedName>
    <alternativeName>
        <fullName evidence="13">Glutamate--tRNA(Gln) ligase EARS2, mitochondrial</fullName>
    </alternativeName>
    <alternativeName>
        <fullName evidence="9">Glutamyl-tRNA synthetase</fullName>
    </alternativeName>
    <alternativeName>
        <fullName evidence="12">Mitochondrial glutamyl-tRNA synthetase</fullName>
    </alternativeName>
</protein>
<dbReference type="PRINTS" id="PR00987">
    <property type="entry name" value="TRNASYNTHGLU"/>
</dbReference>
<dbReference type="SUPFAM" id="SSF48163">
    <property type="entry name" value="An anticodon-binding domain of class I aminoacyl-tRNA synthetases"/>
    <property type="match status" value="1"/>
</dbReference>
<dbReference type="GO" id="GO:0005524">
    <property type="term" value="F:ATP binding"/>
    <property type="evidence" value="ECO:0007669"/>
    <property type="project" value="UniProtKB-KW"/>
</dbReference>
<evidence type="ECO:0000256" key="1">
    <source>
        <dbReference type="ARBA" id="ARBA00004173"/>
    </source>
</evidence>
<dbReference type="SUPFAM" id="SSF52374">
    <property type="entry name" value="Nucleotidylyl transferase"/>
    <property type="match status" value="1"/>
</dbReference>
<comment type="similarity">
    <text evidence="2">Belongs to the class-I aminoacyl-tRNA synthetase family. Glutamate--tRNA ligase type 1 subfamily.</text>
</comment>
<feature type="domain" description="Aminoacyl-tRNA synthetase class I anticodon-binding" evidence="19">
    <location>
        <begin position="400"/>
        <end position="524"/>
    </location>
</feature>
<evidence type="ECO:0000259" key="19">
    <source>
        <dbReference type="Pfam" id="PF19269"/>
    </source>
</evidence>
<comment type="catalytic activity">
    <reaction evidence="16">
        <text>tRNA(Gln) + L-glutamate + ATP = L-glutamyl-tRNA(Gln) + AMP + diphosphate</text>
        <dbReference type="Rhea" id="RHEA:64612"/>
        <dbReference type="Rhea" id="RHEA-COMP:9662"/>
        <dbReference type="Rhea" id="RHEA-COMP:9684"/>
        <dbReference type="ChEBI" id="CHEBI:29985"/>
        <dbReference type="ChEBI" id="CHEBI:30616"/>
        <dbReference type="ChEBI" id="CHEBI:33019"/>
        <dbReference type="ChEBI" id="CHEBI:78442"/>
        <dbReference type="ChEBI" id="CHEBI:78520"/>
        <dbReference type="ChEBI" id="CHEBI:456215"/>
    </reaction>
    <physiologicalReaction direction="left-to-right" evidence="16">
        <dbReference type="Rhea" id="RHEA:64613"/>
    </physiologicalReaction>
</comment>
<keyword evidence="8 17" id="KW-0030">Aminoacyl-tRNA synthetase</keyword>
<gene>
    <name evidence="20" type="ORF">KUF71_014064</name>
</gene>
<dbReference type="GO" id="GO:0006424">
    <property type="term" value="P:glutamyl-tRNA aminoacylation"/>
    <property type="evidence" value="ECO:0007669"/>
    <property type="project" value="InterPro"/>
</dbReference>
<dbReference type="FunFam" id="3.40.50.620:FF:000045">
    <property type="entry name" value="Glutamate--tRNA ligase, mitochondrial"/>
    <property type="match status" value="1"/>
</dbReference>
<dbReference type="Proteomes" id="UP001219518">
    <property type="component" value="Unassembled WGS sequence"/>
</dbReference>
<evidence type="ECO:0000256" key="9">
    <source>
        <dbReference type="ARBA" id="ARBA00030865"/>
    </source>
</evidence>
<comment type="subcellular location">
    <subcellularLocation>
        <location evidence="1">Mitochondrion</location>
    </subcellularLocation>
</comment>
<accession>A0AAE1HSA2</accession>
<comment type="catalytic activity">
    <reaction evidence="14">
        <text>tRNA(Glu) + L-glutamate + ATP = L-glutamyl-tRNA(Glu) + AMP + diphosphate</text>
        <dbReference type="Rhea" id="RHEA:23540"/>
        <dbReference type="Rhea" id="RHEA-COMP:9663"/>
        <dbReference type="Rhea" id="RHEA-COMP:9680"/>
        <dbReference type="ChEBI" id="CHEBI:29985"/>
        <dbReference type="ChEBI" id="CHEBI:30616"/>
        <dbReference type="ChEBI" id="CHEBI:33019"/>
        <dbReference type="ChEBI" id="CHEBI:78442"/>
        <dbReference type="ChEBI" id="CHEBI:78520"/>
        <dbReference type="ChEBI" id="CHEBI:456215"/>
        <dbReference type="EC" id="6.1.1.17"/>
    </reaction>
    <physiologicalReaction direction="left-to-right" evidence="14">
        <dbReference type="Rhea" id="RHEA:23541"/>
    </physiologicalReaction>
</comment>
<evidence type="ECO:0000256" key="10">
    <source>
        <dbReference type="ARBA" id="ARBA00044054"/>
    </source>
</evidence>
<dbReference type="AlphaFoldDB" id="A0AAE1HSA2"/>
<dbReference type="InterPro" id="IPR008925">
    <property type="entry name" value="aa_tRNA-synth_I_cd-bd_sf"/>
</dbReference>
<keyword evidence="5 17" id="KW-0547">Nucleotide-binding</keyword>
<dbReference type="InterPro" id="IPR033910">
    <property type="entry name" value="GluRS_core"/>
</dbReference>
<evidence type="ECO:0000259" key="18">
    <source>
        <dbReference type="Pfam" id="PF00749"/>
    </source>
</evidence>
<evidence type="ECO:0000256" key="15">
    <source>
        <dbReference type="ARBA" id="ARBA00047479"/>
    </source>
</evidence>
<comment type="caution">
    <text evidence="20">The sequence shown here is derived from an EMBL/GenBank/DDBJ whole genome shotgun (WGS) entry which is preliminary data.</text>
</comment>
<evidence type="ECO:0000313" key="21">
    <source>
        <dbReference type="Proteomes" id="UP001219518"/>
    </source>
</evidence>
<dbReference type="CDD" id="cd00808">
    <property type="entry name" value="GluRS_core"/>
    <property type="match status" value="1"/>
</dbReference>
<dbReference type="Gene3D" id="1.10.10.350">
    <property type="match status" value="1"/>
</dbReference>
<dbReference type="HAMAP" id="MF_00022">
    <property type="entry name" value="Glu_tRNA_synth_type1"/>
    <property type="match status" value="1"/>
</dbReference>
<evidence type="ECO:0000256" key="12">
    <source>
        <dbReference type="ARBA" id="ARBA00044251"/>
    </source>
</evidence>
<dbReference type="EC" id="6.1.1.17" evidence="3"/>
<evidence type="ECO:0000256" key="14">
    <source>
        <dbReference type="ARBA" id="ARBA00047366"/>
    </source>
</evidence>
<dbReference type="InterPro" id="IPR049940">
    <property type="entry name" value="GluQ/Sye"/>
</dbReference>
<dbReference type="GO" id="GO:0008270">
    <property type="term" value="F:zinc ion binding"/>
    <property type="evidence" value="ECO:0007669"/>
    <property type="project" value="InterPro"/>
</dbReference>
<sequence>MTLFKMRCLQQSCIPSIILHSSIRKYSNSVRVRFAPSPTGRIHLGGLRTALYNFLFARATGGKFVIRIEDTDQARLVPGAAEAIEKDLLWTGIKADESPSEGGKYGPYIQSQRLNHYKYYRQILSNETDNLIESGAAYRCFCTDKRLELLRRDAARRGAVPRYDNRCRELSLSEISQNLEKGVPFCVRFKLEKGPDSFEDMIYGKIVLDTASIEGDPVILKSDGFPTYHLACVVDDHLMQISHVLRGLEWQISTSKHLQLYRAFGWKPPQFGHLPLLMNPNGTKLSKRQGDIDVEHFRKTGVFPEVLLSFVTEFGGGFTRERGITSIYNIEDLVKQFNLQSLNTSSCKVDLERLVRMNRMELERKLKDPKSLTILCNQLRDLVLQHHGDQVESSSPAVSDKRLTYLLQWGLPRMSRIEDFFSPDLNYIWSKPSFSVLLEVAKDSSSSLSNILEEVSSVMMKLSDGEKVNIVPAVKDVCRSHNTNYKLAMKGLRAALSGLKAGPPVGEIIENLGIEESICRLQLAAEALKNQSK</sequence>
<evidence type="ECO:0000256" key="2">
    <source>
        <dbReference type="ARBA" id="ARBA00007894"/>
    </source>
</evidence>
<keyword evidence="21" id="KW-1185">Reference proteome</keyword>
<dbReference type="PROSITE" id="PS00178">
    <property type="entry name" value="AA_TRNA_LIGASE_I"/>
    <property type="match status" value="1"/>
</dbReference>
<dbReference type="Pfam" id="PF00749">
    <property type="entry name" value="tRNA-synt_1c"/>
    <property type="match status" value="1"/>
</dbReference>
<evidence type="ECO:0000256" key="4">
    <source>
        <dbReference type="ARBA" id="ARBA00022598"/>
    </source>
</evidence>
<dbReference type="GO" id="GO:0000049">
    <property type="term" value="F:tRNA binding"/>
    <property type="evidence" value="ECO:0007669"/>
    <property type="project" value="InterPro"/>
</dbReference>
<dbReference type="PANTHER" id="PTHR43311">
    <property type="entry name" value="GLUTAMATE--TRNA LIGASE"/>
    <property type="match status" value="1"/>
</dbReference>
<evidence type="ECO:0000256" key="5">
    <source>
        <dbReference type="ARBA" id="ARBA00022741"/>
    </source>
</evidence>
<evidence type="ECO:0000256" key="16">
    <source>
        <dbReference type="ARBA" id="ARBA00047689"/>
    </source>
</evidence>
<dbReference type="InterPro" id="IPR001412">
    <property type="entry name" value="aa-tRNA-synth_I_CS"/>
</dbReference>
<dbReference type="InterPro" id="IPR000924">
    <property type="entry name" value="Glu/Gln-tRNA-synth"/>
</dbReference>
<keyword evidence="6 17" id="KW-0067">ATP-binding</keyword>
<dbReference type="GO" id="GO:0004818">
    <property type="term" value="F:glutamate-tRNA ligase activity"/>
    <property type="evidence" value="ECO:0007669"/>
    <property type="project" value="UniProtKB-EC"/>
</dbReference>
<dbReference type="NCBIfam" id="TIGR00464">
    <property type="entry name" value="gltX_bact"/>
    <property type="match status" value="1"/>
</dbReference>
<dbReference type="PANTHER" id="PTHR43311:SF2">
    <property type="entry name" value="GLUTAMATE--TRNA LIGASE, MITOCHONDRIAL-RELATED"/>
    <property type="match status" value="1"/>
</dbReference>
<evidence type="ECO:0000256" key="8">
    <source>
        <dbReference type="ARBA" id="ARBA00023146"/>
    </source>
</evidence>
<evidence type="ECO:0000256" key="17">
    <source>
        <dbReference type="RuleBase" id="RU363037"/>
    </source>
</evidence>
<dbReference type="GO" id="GO:0005739">
    <property type="term" value="C:mitochondrion"/>
    <property type="evidence" value="ECO:0007669"/>
    <property type="project" value="UniProtKB-SubCell"/>
</dbReference>
<reference evidence="20" key="2">
    <citation type="journal article" date="2023" name="BMC Genomics">
        <title>Pest status, molecular evolution, and epigenetic factors derived from the genome assembly of Frankliniella fusca, a thysanopteran phytovirus vector.</title>
        <authorList>
            <person name="Catto M.A."/>
            <person name="Labadie P.E."/>
            <person name="Jacobson A.L."/>
            <person name="Kennedy G.G."/>
            <person name="Srinivasan R."/>
            <person name="Hunt B.G."/>
        </authorList>
    </citation>
    <scope>NUCLEOTIDE SEQUENCE</scope>
    <source>
        <strain evidence="20">PL_HMW_Pooled</strain>
    </source>
</reference>
<feature type="domain" description="Glutamyl/glutaminyl-tRNA synthetase class Ib catalytic" evidence="18">
    <location>
        <begin position="30"/>
        <end position="354"/>
    </location>
</feature>
<keyword evidence="7 17" id="KW-0648">Protein biosynthesis</keyword>
<comment type="catalytic activity">
    <reaction evidence="15">
        <text>tRNA(Glx) + L-glutamate + ATP = L-glutamyl-tRNA(Glx) + AMP + diphosphate</text>
        <dbReference type="Rhea" id="RHEA:18397"/>
        <dbReference type="Rhea" id="RHEA-COMP:9713"/>
        <dbReference type="Rhea" id="RHEA-COMP:9716"/>
        <dbReference type="ChEBI" id="CHEBI:29985"/>
        <dbReference type="ChEBI" id="CHEBI:30616"/>
        <dbReference type="ChEBI" id="CHEBI:33019"/>
        <dbReference type="ChEBI" id="CHEBI:78442"/>
        <dbReference type="ChEBI" id="CHEBI:78520"/>
        <dbReference type="ChEBI" id="CHEBI:456215"/>
        <dbReference type="EC" id="6.1.1.24"/>
    </reaction>
    <physiologicalReaction direction="left-to-right" evidence="15">
        <dbReference type="Rhea" id="RHEA:18398"/>
    </physiologicalReaction>
</comment>
<dbReference type="InterPro" id="IPR004527">
    <property type="entry name" value="Glu-tRNA-ligase_bac/mito"/>
</dbReference>
<organism evidence="20 21">
    <name type="scientific">Frankliniella fusca</name>
    <dbReference type="NCBI Taxonomy" id="407009"/>
    <lineage>
        <taxon>Eukaryota</taxon>
        <taxon>Metazoa</taxon>
        <taxon>Ecdysozoa</taxon>
        <taxon>Arthropoda</taxon>
        <taxon>Hexapoda</taxon>
        <taxon>Insecta</taxon>
        <taxon>Pterygota</taxon>
        <taxon>Neoptera</taxon>
        <taxon>Paraneoptera</taxon>
        <taxon>Thysanoptera</taxon>
        <taxon>Terebrantia</taxon>
        <taxon>Thripoidea</taxon>
        <taxon>Thripidae</taxon>
        <taxon>Frankliniella</taxon>
    </lineage>
</organism>
<dbReference type="Pfam" id="PF19269">
    <property type="entry name" value="Anticodon_2"/>
    <property type="match status" value="1"/>
</dbReference>
<evidence type="ECO:0000256" key="3">
    <source>
        <dbReference type="ARBA" id="ARBA00012835"/>
    </source>
</evidence>
<evidence type="ECO:0000256" key="11">
    <source>
        <dbReference type="ARBA" id="ARBA00044142"/>
    </source>
</evidence>
<dbReference type="EC" id="6.1.1.24" evidence="10"/>
<dbReference type="InterPro" id="IPR014729">
    <property type="entry name" value="Rossmann-like_a/b/a_fold"/>
</dbReference>
<dbReference type="Gene3D" id="3.40.50.620">
    <property type="entry name" value="HUPs"/>
    <property type="match status" value="1"/>
</dbReference>
<keyword evidence="4 17" id="KW-0436">Ligase</keyword>
<dbReference type="EMBL" id="JAHWGI010001240">
    <property type="protein sequence ID" value="KAK3925815.1"/>
    <property type="molecule type" value="Genomic_DNA"/>
</dbReference>
<name>A0AAE1HSA2_9NEOP</name>
<reference evidence="20" key="1">
    <citation type="submission" date="2021-07" db="EMBL/GenBank/DDBJ databases">
        <authorList>
            <person name="Catto M.A."/>
            <person name="Jacobson A."/>
            <person name="Kennedy G."/>
            <person name="Labadie P."/>
            <person name="Hunt B.G."/>
            <person name="Srinivasan R."/>
        </authorList>
    </citation>
    <scope>NUCLEOTIDE SEQUENCE</scope>
    <source>
        <strain evidence="20">PL_HMW_Pooled</strain>
        <tissue evidence="20">Head</tissue>
    </source>
</reference>
<evidence type="ECO:0000256" key="13">
    <source>
        <dbReference type="ARBA" id="ARBA00044313"/>
    </source>
</evidence>
<evidence type="ECO:0000313" key="20">
    <source>
        <dbReference type="EMBL" id="KAK3925815.1"/>
    </source>
</evidence>